<organism evidence="11 12">
    <name type="scientific">Candidatus Roizmanbacteria bacterium RIFCSPHIGHO2_02_FULL_37_24</name>
    <dbReference type="NCBI Taxonomy" id="1802037"/>
    <lineage>
        <taxon>Bacteria</taxon>
        <taxon>Candidatus Roizmaniibacteriota</taxon>
    </lineage>
</organism>
<feature type="active site" description="Nucleophile" evidence="8">
    <location>
        <position position="34"/>
    </location>
</feature>
<comment type="similarity">
    <text evidence="1 7">Belongs to the thioredoxin family.</text>
</comment>
<evidence type="ECO:0000256" key="8">
    <source>
        <dbReference type="PIRSR" id="PIRSR000077-1"/>
    </source>
</evidence>
<feature type="site" description="Deprotonates C-terminal active site Cys" evidence="8">
    <location>
        <position position="25"/>
    </location>
</feature>
<dbReference type="PRINTS" id="PR00421">
    <property type="entry name" value="THIOREDOXIN"/>
</dbReference>
<comment type="caution">
    <text evidence="11">The sequence shown here is derived from an EMBL/GenBank/DDBJ whole genome shotgun (WGS) entry which is preliminary data.</text>
</comment>
<evidence type="ECO:0000313" key="12">
    <source>
        <dbReference type="Proteomes" id="UP000177159"/>
    </source>
</evidence>
<dbReference type="InterPro" id="IPR017937">
    <property type="entry name" value="Thioredoxin_CS"/>
</dbReference>
<feature type="disulfide bond" description="Redox-active" evidence="9">
    <location>
        <begin position="31"/>
        <end position="34"/>
    </location>
</feature>
<dbReference type="FunFam" id="3.40.30.10:FF:000001">
    <property type="entry name" value="Thioredoxin"/>
    <property type="match status" value="1"/>
</dbReference>
<dbReference type="PIRSF" id="PIRSF000077">
    <property type="entry name" value="Thioredoxin"/>
    <property type="match status" value="1"/>
</dbReference>
<dbReference type="AlphaFoldDB" id="A0A1F7GWG3"/>
<evidence type="ECO:0000313" key="11">
    <source>
        <dbReference type="EMBL" id="OGK23261.1"/>
    </source>
</evidence>
<gene>
    <name evidence="11" type="ORF">A3C24_01475</name>
</gene>
<dbReference type="SUPFAM" id="SSF52833">
    <property type="entry name" value="Thioredoxin-like"/>
    <property type="match status" value="1"/>
</dbReference>
<dbReference type="EMBL" id="MFZM01000023">
    <property type="protein sequence ID" value="OGK23261.1"/>
    <property type="molecule type" value="Genomic_DNA"/>
</dbReference>
<dbReference type="NCBIfam" id="TIGR01068">
    <property type="entry name" value="thioredoxin"/>
    <property type="match status" value="1"/>
</dbReference>
<sequence length="109" mass="12241">MSVVQTNQGTFQNDVLDHKGLVFVDFYADWCGPCKVTSPLIEELATSGAYKDKIKFVEIDVDENQELAGKYNVFSIPTFIIFKDGEPVNQFVGARDKTGFEDELKKVLV</sequence>
<keyword evidence="2" id="KW-0813">Transport</keyword>
<evidence type="ECO:0000256" key="6">
    <source>
        <dbReference type="NCBIfam" id="TIGR01068"/>
    </source>
</evidence>
<keyword evidence="5 9" id="KW-0676">Redox-active center</keyword>
<reference evidence="11 12" key="1">
    <citation type="journal article" date="2016" name="Nat. Commun.">
        <title>Thousands of microbial genomes shed light on interconnected biogeochemical processes in an aquifer system.</title>
        <authorList>
            <person name="Anantharaman K."/>
            <person name="Brown C.T."/>
            <person name="Hug L.A."/>
            <person name="Sharon I."/>
            <person name="Castelle C.J."/>
            <person name="Probst A.J."/>
            <person name="Thomas B.C."/>
            <person name="Singh A."/>
            <person name="Wilkins M.J."/>
            <person name="Karaoz U."/>
            <person name="Brodie E.L."/>
            <person name="Williams K.H."/>
            <person name="Hubbard S.S."/>
            <person name="Banfield J.F."/>
        </authorList>
    </citation>
    <scope>NUCLEOTIDE SEQUENCE [LARGE SCALE GENOMIC DNA]</scope>
</reference>
<dbReference type="Pfam" id="PF00085">
    <property type="entry name" value="Thioredoxin"/>
    <property type="match status" value="1"/>
</dbReference>
<dbReference type="PROSITE" id="PS51352">
    <property type="entry name" value="THIOREDOXIN_2"/>
    <property type="match status" value="1"/>
</dbReference>
<dbReference type="GO" id="GO:0005737">
    <property type="term" value="C:cytoplasm"/>
    <property type="evidence" value="ECO:0007669"/>
    <property type="project" value="TreeGrafter"/>
</dbReference>
<dbReference type="GO" id="GO:0015035">
    <property type="term" value="F:protein-disulfide reductase activity"/>
    <property type="evidence" value="ECO:0007669"/>
    <property type="project" value="UniProtKB-UniRule"/>
</dbReference>
<dbReference type="InterPro" id="IPR036249">
    <property type="entry name" value="Thioredoxin-like_sf"/>
</dbReference>
<proteinExistence type="inferred from homology"/>
<accession>A0A1F7GWG3</accession>
<dbReference type="InterPro" id="IPR005746">
    <property type="entry name" value="Thioredoxin"/>
</dbReference>
<dbReference type="InterPro" id="IPR013766">
    <property type="entry name" value="Thioredoxin_domain"/>
</dbReference>
<evidence type="ECO:0000256" key="1">
    <source>
        <dbReference type="ARBA" id="ARBA00008987"/>
    </source>
</evidence>
<dbReference type="Proteomes" id="UP000177159">
    <property type="component" value="Unassembled WGS sequence"/>
</dbReference>
<dbReference type="PANTHER" id="PTHR45663">
    <property type="entry name" value="GEO12009P1"/>
    <property type="match status" value="1"/>
</dbReference>
<evidence type="ECO:0000259" key="10">
    <source>
        <dbReference type="PROSITE" id="PS51352"/>
    </source>
</evidence>
<name>A0A1F7GWG3_9BACT</name>
<dbReference type="Gene3D" id="3.40.30.10">
    <property type="entry name" value="Glutaredoxin"/>
    <property type="match status" value="1"/>
</dbReference>
<feature type="domain" description="Thioredoxin" evidence="10">
    <location>
        <begin position="1"/>
        <end position="109"/>
    </location>
</feature>
<protein>
    <recommendedName>
        <fullName evidence="6 7">Thioredoxin</fullName>
    </recommendedName>
</protein>
<evidence type="ECO:0000256" key="4">
    <source>
        <dbReference type="ARBA" id="ARBA00023157"/>
    </source>
</evidence>
<evidence type="ECO:0000256" key="7">
    <source>
        <dbReference type="PIRNR" id="PIRNR000077"/>
    </source>
</evidence>
<keyword evidence="3" id="KW-0249">Electron transport</keyword>
<evidence type="ECO:0000256" key="9">
    <source>
        <dbReference type="PIRSR" id="PIRSR000077-4"/>
    </source>
</evidence>
<dbReference type="PANTHER" id="PTHR45663:SF11">
    <property type="entry name" value="GEO12009P1"/>
    <property type="match status" value="1"/>
</dbReference>
<dbReference type="CDD" id="cd02947">
    <property type="entry name" value="TRX_family"/>
    <property type="match status" value="1"/>
</dbReference>
<dbReference type="PROSITE" id="PS00194">
    <property type="entry name" value="THIOREDOXIN_1"/>
    <property type="match status" value="1"/>
</dbReference>
<feature type="active site" description="Nucleophile" evidence="8">
    <location>
        <position position="31"/>
    </location>
</feature>
<keyword evidence="4 9" id="KW-1015">Disulfide bond</keyword>
<evidence type="ECO:0000256" key="3">
    <source>
        <dbReference type="ARBA" id="ARBA00022982"/>
    </source>
</evidence>
<evidence type="ECO:0000256" key="2">
    <source>
        <dbReference type="ARBA" id="ARBA00022448"/>
    </source>
</evidence>
<feature type="site" description="Contributes to redox potential value" evidence="8">
    <location>
        <position position="32"/>
    </location>
</feature>
<feature type="site" description="Contributes to redox potential value" evidence="8">
    <location>
        <position position="33"/>
    </location>
</feature>
<evidence type="ECO:0000256" key="5">
    <source>
        <dbReference type="ARBA" id="ARBA00023284"/>
    </source>
</evidence>